<evidence type="ECO:0000313" key="7">
    <source>
        <dbReference type="EMBL" id="KEZ20573.1"/>
    </source>
</evidence>
<protein>
    <submittedName>
        <fullName evidence="7">Putative maltose phosphorylase</fullName>
    </submittedName>
</protein>
<dbReference type="InterPro" id="IPR005194">
    <property type="entry name" value="Glyco_hydro_65_C"/>
</dbReference>
<dbReference type="PANTHER" id="PTHR11051:SF14">
    <property type="entry name" value="MALTOSE PHOSPHORYLASE"/>
    <property type="match status" value="1"/>
</dbReference>
<reference evidence="7 8" key="1">
    <citation type="submission" date="2014-02" db="EMBL/GenBank/DDBJ databases">
        <title>Genome sequence of Mycoplasma capricolum subsp. capricolum strain 14232.</title>
        <authorList>
            <person name="Sirand-Pugnet P."/>
            <person name="Breton M."/>
            <person name="Dordet-Frisoni E."/>
            <person name="Baranowski E."/>
            <person name="Barre A."/>
            <person name="Couture C."/>
            <person name="Dupuy V."/>
            <person name="Gaurivaud P."/>
            <person name="Jacob D."/>
            <person name="Lemaitre C."/>
            <person name="Manso-Silvan L."/>
            <person name="Nikolski M."/>
            <person name="Nouvel L.-X."/>
            <person name="Poumarat F."/>
            <person name="Tardy F."/>
            <person name="Thebault P."/>
            <person name="Theil S."/>
            <person name="Citti C."/>
            <person name="Thiaucourt F."/>
            <person name="Blanchard A."/>
        </authorList>
    </citation>
    <scope>NUCLEOTIDE SEQUENCE [LARGE SCALE GENOMIC DNA]</scope>
    <source>
        <strain evidence="7 8">14232</strain>
    </source>
</reference>
<comment type="caution">
    <text evidence="7">The sequence shown here is derived from an EMBL/GenBank/DDBJ whole genome shotgun (WGS) entry which is preliminary data.</text>
</comment>
<dbReference type="InterPro" id="IPR005195">
    <property type="entry name" value="Glyco_hydro_65_M"/>
</dbReference>
<dbReference type="Pfam" id="PF03633">
    <property type="entry name" value="Glyco_hydro_65C"/>
    <property type="match status" value="1"/>
</dbReference>
<evidence type="ECO:0000259" key="5">
    <source>
        <dbReference type="Pfam" id="PF03633"/>
    </source>
</evidence>
<dbReference type="SUPFAM" id="SSF48208">
    <property type="entry name" value="Six-hairpin glycosidases"/>
    <property type="match status" value="1"/>
</dbReference>
<dbReference type="SUPFAM" id="SSF74650">
    <property type="entry name" value="Galactose mutarotase-like"/>
    <property type="match status" value="1"/>
</dbReference>
<feature type="domain" description="Glycoside hydrolase family 65 C-terminal" evidence="5">
    <location>
        <begin position="698"/>
        <end position="757"/>
    </location>
</feature>
<organism evidence="7 8">
    <name type="scientific">Mycoplasma capricolum subsp. capricolum 14232</name>
    <dbReference type="NCBI Taxonomy" id="1188238"/>
    <lineage>
        <taxon>Bacteria</taxon>
        <taxon>Bacillati</taxon>
        <taxon>Mycoplasmatota</taxon>
        <taxon>Mollicutes</taxon>
        <taxon>Mycoplasmataceae</taxon>
        <taxon>Mycoplasma</taxon>
    </lineage>
</organism>
<dbReference type="NCBIfam" id="NF010380">
    <property type="entry name" value="PRK13807.1"/>
    <property type="match status" value="1"/>
</dbReference>
<evidence type="ECO:0000256" key="1">
    <source>
        <dbReference type="ARBA" id="ARBA00006768"/>
    </source>
</evidence>
<dbReference type="Pfam" id="PF03632">
    <property type="entry name" value="Glyco_hydro_65m"/>
    <property type="match status" value="1"/>
</dbReference>
<gene>
    <name evidence="7" type="primary">mapA</name>
    <name evidence="7" type="ORF">MCAPa_1490</name>
</gene>
<feature type="domain" description="Glycoside hydrolase family 65 N-terminal" evidence="6">
    <location>
        <begin position="32"/>
        <end position="274"/>
    </location>
</feature>
<dbReference type="EMBL" id="JFDO01000004">
    <property type="protein sequence ID" value="KEZ20573.1"/>
    <property type="molecule type" value="Genomic_DNA"/>
</dbReference>
<dbReference type="InterPro" id="IPR005196">
    <property type="entry name" value="Glyco_hydro_65_N"/>
</dbReference>
<feature type="binding site" evidence="3">
    <location>
        <begin position="366"/>
        <end position="367"/>
    </location>
    <ligand>
        <name>substrate</name>
    </ligand>
</feature>
<feature type="binding site" evidence="3">
    <location>
        <begin position="599"/>
        <end position="600"/>
    </location>
    <ligand>
        <name>substrate</name>
    </ligand>
</feature>
<dbReference type="GO" id="GO:0030246">
    <property type="term" value="F:carbohydrate binding"/>
    <property type="evidence" value="ECO:0007669"/>
    <property type="project" value="InterPro"/>
</dbReference>
<dbReference type="PIRSF" id="PIRSF036289">
    <property type="entry name" value="Glycosyl_hydrolase_malt_phosph"/>
    <property type="match status" value="1"/>
</dbReference>
<dbReference type="Pfam" id="PF03636">
    <property type="entry name" value="Glyco_hydro_65N"/>
    <property type="match status" value="1"/>
</dbReference>
<dbReference type="InterPro" id="IPR011013">
    <property type="entry name" value="Gal_mutarotase_sf_dom"/>
</dbReference>
<dbReference type="Gene3D" id="1.50.10.10">
    <property type="match status" value="1"/>
</dbReference>
<dbReference type="Gene3D" id="2.60.420.10">
    <property type="entry name" value="Maltose phosphorylase, domain 3"/>
    <property type="match status" value="1"/>
</dbReference>
<evidence type="ECO:0000256" key="2">
    <source>
        <dbReference type="PIRSR" id="PIRSR036289-50"/>
    </source>
</evidence>
<name>A0A084ERI1_MYCCA</name>
<dbReference type="InterPro" id="IPR008928">
    <property type="entry name" value="6-hairpin_glycosidase_sf"/>
</dbReference>
<evidence type="ECO:0000313" key="8">
    <source>
        <dbReference type="Proteomes" id="UP000028533"/>
    </source>
</evidence>
<dbReference type="PANTHER" id="PTHR11051">
    <property type="entry name" value="GLYCOSYL HYDROLASE-RELATED"/>
    <property type="match status" value="1"/>
</dbReference>
<dbReference type="AlphaFoldDB" id="A0A084ERI1"/>
<dbReference type="InterPro" id="IPR037018">
    <property type="entry name" value="GH65_N"/>
</dbReference>
<dbReference type="InterPro" id="IPR017045">
    <property type="entry name" value="Malt_Pase/Glycosyl_Hdrlase"/>
</dbReference>
<dbReference type="GO" id="GO:0005975">
    <property type="term" value="P:carbohydrate metabolic process"/>
    <property type="evidence" value="ECO:0007669"/>
    <property type="project" value="InterPro"/>
</dbReference>
<comment type="similarity">
    <text evidence="1">Belongs to the glycosyl hydrolase 65 family.</text>
</comment>
<dbReference type="InterPro" id="IPR012341">
    <property type="entry name" value="6hp_glycosidase-like_sf"/>
</dbReference>
<dbReference type="GO" id="GO:0004553">
    <property type="term" value="F:hydrolase activity, hydrolyzing O-glycosyl compounds"/>
    <property type="evidence" value="ECO:0007669"/>
    <property type="project" value="TreeGrafter"/>
</dbReference>
<dbReference type="Gene3D" id="2.70.98.40">
    <property type="entry name" value="Glycoside hydrolase, family 65, N-terminal domain"/>
    <property type="match status" value="1"/>
</dbReference>
<evidence type="ECO:0000259" key="4">
    <source>
        <dbReference type="Pfam" id="PF03632"/>
    </source>
</evidence>
<evidence type="ECO:0000259" key="6">
    <source>
        <dbReference type="Pfam" id="PF03636"/>
    </source>
</evidence>
<evidence type="ECO:0000256" key="3">
    <source>
        <dbReference type="PIRSR" id="PIRSR036289-51"/>
    </source>
</evidence>
<proteinExistence type="inferred from homology"/>
<sequence length="765" mass="89981">MNTKIDVNIKRLFEVDPWKLVENKLPDNSYDFRLSESITSLGNEYLGMRGNFEETYSGDTHKGCYVGGLWYPDKTIVGWWKNGYPNYFGKVINAVNLLGLNVVIDNIELDLFKQTPSSYKRTLDLKQGILSREFVTNINDKEIKVQTQRFVSIDTKELVAIKYSITSNKDISLDLTSYINGDVINRDSNYKTKFWTHLDSKATNNSQLVVSKMIENSFDIERFSYACYATNSYNLKTKDIVFDQSNLYAKTTYKFDLKANQTLTFYKLVTLVHSLNYSEDKLKENAIKINNQINQFDYEQLKEKHTSLWDKRWLTSDVKIIGSDLDQQAIRFNLFQLFCTYYGNDDRLNIGPKGFTGEKYGGATYWDTEAYCLPLYLKTSDPKISRNLLKYRYNHLTKAVENAKLLGFKGALYPMVTFNGVECHNEWEITFEEIHRNAAMVYAIYNYTNYTGDFDYIKEFGMDVMIQISRFWADRVHYHSIKDKYFIHGVTGPNEYENNVNNNWLTNLMCQWVLSYTLEMLDKLNLNKSRWNLSDDETNKWVDIINKIYLPYDKDLDIFIQHDTFLDKDLRHKDLLSKDERPLNKNWSWDRILRSVYIKQADVLQGIYYLWDKFTKEQITKNFKFYEQFTVHESSLSPCVHSIIAARIDLMDKAYEFYNRTARLDLDNYNNDTDDGLHITSMTGSYLAIVEGFGGMLVRNDIPCFSPKLPKQWNGYEFNINFRDRVLKVKHHKTEVEIQLIKGQSLKINLFDKEYLLESNIKIEV</sequence>
<feature type="domain" description="Glycoside hydrolase family 65 central catalytic" evidence="4">
    <location>
        <begin position="331"/>
        <end position="686"/>
    </location>
</feature>
<dbReference type="RefSeq" id="WP_036431206.1">
    <property type="nucleotide sequence ID" value="NZ_JFDO01000004.1"/>
</dbReference>
<dbReference type="GO" id="GO:0016757">
    <property type="term" value="F:glycosyltransferase activity"/>
    <property type="evidence" value="ECO:0007669"/>
    <property type="project" value="UniProtKB-ARBA"/>
</dbReference>
<accession>A0A084ERI1</accession>
<dbReference type="Proteomes" id="UP000028533">
    <property type="component" value="Unassembled WGS sequence"/>
</dbReference>
<feature type="active site" description="Proton donor" evidence="2">
    <location>
        <position position="495"/>
    </location>
</feature>